<evidence type="ECO:0000313" key="2">
    <source>
        <dbReference type="EMBL" id="MFC5177340.1"/>
    </source>
</evidence>
<comment type="caution">
    <text evidence="2">The sequence shown here is derived from an EMBL/GenBank/DDBJ whole genome shotgun (WGS) entry which is preliminary data.</text>
</comment>
<organism evidence="2 3">
    <name type="scientific">Nocardioides taihuensis</name>
    <dbReference type="NCBI Taxonomy" id="1835606"/>
    <lineage>
        <taxon>Bacteria</taxon>
        <taxon>Bacillati</taxon>
        <taxon>Actinomycetota</taxon>
        <taxon>Actinomycetes</taxon>
        <taxon>Propionibacteriales</taxon>
        <taxon>Nocardioidaceae</taxon>
        <taxon>Nocardioides</taxon>
    </lineage>
</organism>
<name>A0ABW0BJ75_9ACTN</name>
<protein>
    <recommendedName>
        <fullName evidence="4">GH26 domain-containing protein</fullName>
    </recommendedName>
</protein>
<dbReference type="Proteomes" id="UP001596087">
    <property type="component" value="Unassembled WGS sequence"/>
</dbReference>
<evidence type="ECO:0000256" key="1">
    <source>
        <dbReference type="SAM" id="SignalP"/>
    </source>
</evidence>
<dbReference type="SUPFAM" id="SSF51445">
    <property type="entry name" value="(Trans)glycosidases"/>
    <property type="match status" value="1"/>
</dbReference>
<accession>A0ABW0BJ75</accession>
<reference evidence="3" key="1">
    <citation type="journal article" date="2019" name="Int. J. Syst. Evol. Microbiol.">
        <title>The Global Catalogue of Microorganisms (GCM) 10K type strain sequencing project: providing services to taxonomists for standard genome sequencing and annotation.</title>
        <authorList>
            <consortium name="The Broad Institute Genomics Platform"/>
            <consortium name="The Broad Institute Genome Sequencing Center for Infectious Disease"/>
            <person name="Wu L."/>
            <person name="Ma J."/>
        </authorList>
    </citation>
    <scope>NUCLEOTIDE SEQUENCE [LARGE SCALE GENOMIC DNA]</scope>
    <source>
        <strain evidence="3">DFY41</strain>
    </source>
</reference>
<proteinExistence type="predicted"/>
<dbReference type="EMBL" id="JBHSKD010000011">
    <property type="protein sequence ID" value="MFC5177340.1"/>
    <property type="molecule type" value="Genomic_DNA"/>
</dbReference>
<gene>
    <name evidence="2" type="ORF">ACFPGP_11705</name>
</gene>
<evidence type="ECO:0000313" key="3">
    <source>
        <dbReference type="Proteomes" id="UP001596087"/>
    </source>
</evidence>
<evidence type="ECO:0008006" key="4">
    <source>
        <dbReference type="Google" id="ProtNLM"/>
    </source>
</evidence>
<dbReference type="InterPro" id="IPR017853">
    <property type="entry name" value="GH"/>
</dbReference>
<dbReference type="RefSeq" id="WP_378590273.1">
    <property type="nucleotide sequence ID" value="NZ_JBHSKD010000011.1"/>
</dbReference>
<dbReference type="Gene3D" id="3.20.20.80">
    <property type="entry name" value="Glycosidases"/>
    <property type="match status" value="1"/>
</dbReference>
<keyword evidence="3" id="KW-1185">Reference proteome</keyword>
<feature type="chain" id="PRO_5046478148" description="GH26 domain-containing protein" evidence="1">
    <location>
        <begin position="20"/>
        <end position="307"/>
    </location>
</feature>
<feature type="signal peptide" evidence="1">
    <location>
        <begin position="1"/>
        <end position="19"/>
    </location>
</feature>
<keyword evidence="1" id="KW-0732">Signal</keyword>
<sequence length="307" mass="33207">MRGRLIAIITTLLLGGALAVVDAPPSSAGASGVPFGALVQIRSGETFAQAIARQDAAYGTPTPMPISRVFYSGAPQAWPGFAGMSGRPVVVSFRYKPLDVLAGRYDAALRTWFATAPSYDVYWSYSHEPEDNIARGEFTASDYRAAWQRISDIAAQAAPDATNLHSTLILMCYTMNPASGRNWLNYYVSTAQSMIAFDCYNHAGKRNAYGSPDNIFKPIVNWSAAHPTIPWGISEVGSVKATSDPDGSLRAAWLRSVGAWLVNKHAANPAVNALFGIYFDVVGPKGTDYRLLDANSQAAWRDVVQNY</sequence>